<dbReference type="InterPro" id="IPR047675">
    <property type="entry name" value="Putative_zinc-bd"/>
</dbReference>
<evidence type="ECO:0000256" key="1">
    <source>
        <dbReference type="SAM" id="MobiDB-lite"/>
    </source>
</evidence>
<evidence type="ECO:0000313" key="3">
    <source>
        <dbReference type="Proteomes" id="UP000190787"/>
    </source>
</evidence>
<keyword evidence="3" id="KW-1185">Reference proteome</keyword>
<name>A0ABX3N0B7_9RHOB</name>
<gene>
    <name evidence="2" type="ORF">BMI91_15170</name>
</gene>
<feature type="compositionally biased region" description="Basic residues" evidence="1">
    <location>
        <begin position="12"/>
        <end position="28"/>
    </location>
</feature>
<feature type="region of interest" description="Disordered" evidence="1">
    <location>
        <begin position="1"/>
        <end position="30"/>
    </location>
</feature>
<dbReference type="EMBL" id="MPZV01000003">
    <property type="protein sequence ID" value="OOY23884.1"/>
    <property type="molecule type" value="Genomic_DNA"/>
</dbReference>
<dbReference type="NCBIfam" id="NF041373">
    <property type="entry name" value="HGG_STG"/>
    <property type="match status" value="1"/>
</dbReference>
<organism evidence="2 3">
    <name type="scientific">Thioclava sediminum</name>
    <dbReference type="NCBI Taxonomy" id="1915319"/>
    <lineage>
        <taxon>Bacteria</taxon>
        <taxon>Pseudomonadati</taxon>
        <taxon>Pseudomonadota</taxon>
        <taxon>Alphaproteobacteria</taxon>
        <taxon>Rhodobacterales</taxon>
        <taxon>Paracoccaceae</taxon>
        <taxon>Thioclava</taxon>
    </lineage>
</organism>
<accession>A0ABX3N0B7</accession>
<comment type="caution">
    <text evidence="2">The sequence shown here is derived from an EMBL/GenBank/DDBJ whole genome shotgun (WGS) entry which is preliminary data.</text>
</comment>
<evidence type="ECO:0000313" key="2">
    <source>
        <dbReference type="EMBL" id="OOY23884.1"/>
    </source>
</evidence>
<dbReference type="Proteomes" id="UP000190787">
    <property type="component" value="Unassembled WGS sequence"/>
</dbReference>
<reference evidence="2 3" key="1">
    <citation type="submission" date="2016-11" db="EMBL/GenBank/DDBJ databases">
        <title>A multilocus sequence analysis scheme for characterization of bacteria in the genus Thioclava.</title>
        <authorList>
            <person name="Liu Y."/>
            <person name="Shao Z."/>
        </authorList>
    </citation>
    <scope>NUCLEOTIDE SEQUENCE [LARGE SCALE GENOMIC DNA]</scope>
    <source>
        <strain evidence="2 3">TAW-CT134</strain>
    </source>
</reference>
<proteinExistence type="predicted"/>
<protein>
    <submittedName>
        <fullName evidence="2">Uncharacterized protein</fullName>
    </submittedName>
</protein>
<sequence>MAAALAREQARQAKRRVRCGAKTRKGHPCKALSLSGKRRCKFHGGLSTGPKTAEGIERIRETQKRRWAISRTG</sequence>